<comment type="caution">
    <text evidence="1">The sequence shown here is derived from an EMBL/GenBank/DDBJ whole genome shotgun (WGS) entry which is preliminary data.</text>
</comment>
<dbReference type="EMBL" id="CM023470">
    <property type="protein sequence ID" value="KAH7981192.1"/>
    <property type="molecule type" value="Genomic_DNA"/>
</dbReference>
<evidence type="ECO:0000313" key="1">
    <source>
        <dbReference type="EMBL" id="KAH7981192.1"/>
    </source>
</evidence>
<organism evidence="1 2">
    <name type="scientific">Dermacentor silvarum</name>
    <name type="common">Tick</name>
    <dbReference type="NCBI Taxonomy" id="543639"/>
    <lineage>
        <taxon>Eukaryota</taxon>
        <taxon>Metazoa</taxon>
        <taxon>Ecdysozoa</taxon>
        <taxon>Arthropoda</taxon>
        <taxon>Chelicerata</taxon>
        <taxon>Arachnida</taxon>
        <taxon>Acari</taxon>
        <taxon>Parasitiformes</taxon>
        <taxon>Ixodida</taxon>
        <taxon>Ixodoidea</taxon>
        <taxon>Ixodidae</taxon>
        <taxon>Rhipicephalinae</taxon>
        <taxon>Dermacentor</taxon>
    </lineage>
</organism>
<proteinExistence type="predicted"/>
<accession>A0ACB8E2S1</accession>
<evidence type="ECO:0000313" key="2">
    <source>
        <dbReference type="Proteomes" id="UP000821865"/>
    </source>
</evidence>
<reference evidence="1" key="1">
    <citation type="submission" date="2020-05" db="EMBL/GenBank/DDBJ databases">
        <title>Large-scale comparative analyses of tick genomes elucidate their genetic diversity and vector capacities.</title>
        <authorList>
            <person name="Jia N."/>
            <person name="Wang J."/>
            <person name="Shi W."/>
            <person name="Du L."/>
            <person name="Sun Y."/>
            <person name="Zhan W."/>
            <person name="Jiang J."/>
            <person name="Wang Q."/>
            <person name="Zhang B."/>
            <person name="Ji P."/>
            <person name="Sakyi L.B."/>
            <person name="Cui X."/>
            <person name="Yuan T."/>
            <person name="Jiang B."/>
            <person name="Yang W."/>
            <person name="Lam T.T.-Y."/>
            <person name="Chang Q."/>
            <person name="Ding S."/>
            <person name="Wang X."/>
            <person name="Zhu J."/>
            <person name="Ruan X."/>
            <person name="Zhao L."/>
            <person name="Wei J."/>
            <person name="Que T."/>
            <person name="Du C."/>
            <person name="Cheng J."/>
            <person name="Dai P."/>
            <person name="Han X."/>
            <person name="Huang E."/>
            <person name="Gao Y."/>
            <person name="Liu J."/>
            <person name="Shao H."/>
            <person name="Ye R."/>
            <person name="Li L."/>
            <person name="Wei W."/>
            <person name="Wang X."/>
            <person name="Wang C."/>
            <person name="Yang T."/>
            <person name="Huo Q."/>
            <person name="Li W."/>
            <person name="Guo W."/>
            <person name="Chen H."/>
            <person name="Zhou L."/>
            <person name="Ni X."/>
            <person name="Tian J."/>
            <person name="Zhou Y."/>
            <person name="Sheng Y."/>
            <person name="Liu T."/>
            <person name="Pan Y."/>
            <person name="Xia L."/>
            <person name="Li J."/>
            <person name="Zhao F."/>
            <person name="Cao W."/>
        </authorList>
    </citation>
    <scope>NUCLEOTIDE SEQUENCE</scope>
    <source>
        <strain evidence="1">Dsil-2018</strain>
    </source>
</reference>
<name>A0ACB8E2S1_DERSI</name>
<dbReference type="Proteomes" id="UP000821865">
    <property type="component" value="Chromosome 1"/>
</dbReference>
<keyword evidence="2" id="KW-1185">Reference proteome</keyword>
<protein>
    <submittedName>
        <fullName evidence="1">Uncharacterized protein</fullName>
    </submittedName>
</protein>
<sequence length="171" mass="19490">MYCKYCALFITGTHGGDQKKVPIQKLVTKPLMSFPKLLGKDGLPVHEANKYHEEAMQAGEDFLACVRAPEKDVANEICIQRLHQVNDNRNRLFLIIRLIIFLGRQNIPFRGYREDRTLLESSIEASLTSNEGNFREILRFRASSGDTELQKLLVSTSSKAMYTSARRPRTS</sequence>
<gene>
    <name evidence="1" type="ORF">HPB49_022278</name>
</gene>